<protein>
    <submittedName>
        <fullName evidence="1">Uncharacterized protein</fullName>
    </submittedName>
</protein>
<gene>
    <name evidence="1" type="ORF">EVAR_490_1</name>
</gene>
<name>A0A4C1SDL4_EUMVA</name>
<organism evidence="1 2">
    <name type="scientific">Eumeta variegata</name>
    <name type="common">Bagworm moth</name>
    <name type="synonym">Eumeta japonica</name>
    <dbReference type="NCBI Taxonomy" id="151549"/>
    <lineage>
        <taxon>Eukaryota</taxon>
        <taxon>Metazoa</taxon>
        <taxon>Ecdysozoa</taxon>
        <taxon>Arthropoda</taxon>
        <taxon>Hexapoda</taxon>
        <taxon>Insecta</taxon>
        <taxon>Pterygota</taxon>
        <taxon>Neoptera</taxon>
        <taxon>Endopterygota</taxon>
        <taxon>Lepidoptera</taxon>
        <taxon>Glossata</taxon>
        <taxon>Ditrysia</taxon>
        <taxon>Tineoidea</taxon>
        <taxon>Psychidae</taxon>
        <taxon>Oiketicinae</taxon>
        <taxon>Eumeta</taxon>
    </lineage>
</organism>
<comment type="caution">
    <text evidence="1">The sequence shown here is derived from an EMBL/GenBank/DDBJ whole genome shotgun (WGS) entry which is preliminary data.</text>
</comment>
<evidence type="ECO:0000313" key="2">
    <source>
        <dbReference type="Proteomes" id="UP000299102"/>
    </source>
</evidence>
<proteinExistence type="predicted"/>
<keyword evidence="2" id="KW-1185">Reference proteome</keyword>
<accession>A0A4C1SDL4</accession>
<dbReference type="AlphaFoldDB" id="A0A4C1SDL4"/>
<evidence type="ECO:0000313" key="1">
    <source>
        <dbReference type="EMBL" id="GBO99189.1"/>
    </source>
</evidence>
<sequence>MKSPGRVRRHSSISGLARGRPDPLNRASVFLNKYRTRYWRLKQVVNLMDEEYIDVNLEAPADVVLSFPRDLTLKVIIFKSNNIHPHPLTPSCDIRMRRAPEAVSSNSTAVAPICARLMTRPSAFENQRLRDSARRSDASRVTHPSQYAFNVIARSKHYHDMAAAPKIGSH</sequence>
<dbReference type="EMBL" id="BGZK01000002">
    <property type="protein sequence ID" value="GBO99189.1"/>
    <property type="molecule type" value="Genomic_DNA"/>
</dbReference>
<dbReference type="Proteomes" id="UP000299102">
    <property type="component" value="Unassembled WGS sequence"/>
</dbReference>
<reference evidence="1 2" key="1">
    <citation type="journal article" date="2019" name="Commun. Biol.">
        <title>The bagworm genome reveals a unique fibroin gene that provides high tensile strength.</title>
        <authorList>
            <person name="Kono N."/>
            <person name="Nakamura H."/>
            <person name="Ohtoshi R."/>
            <person name="Tomita M."/>
            <person name="Numata K."/>
            <person name="Arakawa K."/>
        </authorList>
    </citation>
    <scope>NUCLEOTIDE SEQUENCE [LARGE SCALE GENOMIC DNA]</scope>
</reference>